<organism evidence="1">
    <name type="scientific">Thiothrix subterranea</name>
    <dbReference type="NCBI Taxonomy" id="2735563"/>
    <lineage>
        <taxon>Bacteria</taxon>
        <taxon>Pseudomonadati</taxon>
        <taxon>Pseudomonadota</taxon>
        <taxon>Gammaproteobacteria</taxon>
        <taxon>Thiotrichales</taxon>
        <taxon>Thiotrichaceae</taxon>
        <taxon>Thiothrix</taxon>
    </lineage>
</organism>
<reference evidence="1" key="1">
    <citation type="submission" date="2023-08" db="EMBL/GenBank/DDBJ databases">
        <title>New molecular markers tilS and rpoB for phylogenetic and monitoring studies of the genus Thiothrix biodiversity.</title>
        <authorList>
            <person name="Ravin N.V."/>
            <person name="Smolyakov D."/>
            <person name="Markov N.D."/>
            <person name="Beletsky A.V."/>
            <person name="Mardanov A.V."/>
            <person name="Rudenko T.S."/>
            <person name="Grabovich M.Y."/>
        </authorList>
    </citation>
    <scope>NUCLEOTIDE SEQUENCE</scope>
    <source>
        <strain evidence="1">DNT52</strain>
    </source>
</reference>
<protein>
    <submittedName>
        <fullName evidence="1">Uncharacterized protein</fullName>
    </submittedName>
</protein>
<dbReference type="Proteomes" id="UP001229862">
    <property type="component" value="Chromosome"/>
</dbReference>
<accession>A0AA51R0D3</accession>
<proteinExistence type="predicted"/>
<name>A0AA51R0D3_9GAMM</name>
<sequence length="48" mass="5526">MISDQQPADSAYVWIWLPGQTEPVVAGRIVRRGQLHYFTYGRSYLLSV</sequence>
<evidence type="ECO:0000313" key="1">
    <source>
        <dbReference type="EMBL" id="WML87892.1"/>
    </source>
</evidence>
<gene>
    <name evidence="1" type="ORF">RCG00_05860</name>
</gene>
<dbReference type="EMBL" id="CP133217">
    <property type="protein sequence ID" value="WML87892.1"/>
    <property type="molecule type" value="Genomic_DNA"/>
</dbReference>
<dbReference type="RefSeq" id="WP_236499747.1">
    <property type="nucleotide sequence ID" value="NZ_CP133197.1"/>
</dbReference>
<dbReference type="AlphaFoldDB" id="A0AA51R0D3"/>